<proteinExistence type="predicted"/>
<evidence type="ECO:0000313" key="1">
    <source>
        <dbReference type="EMBL" id="ALV86383.1"/>
    </source>
</evidence>
<accession>A0A0U3UHI4</accession>
<organism evidence="1">
    <name type="scientific">uncultured bacterium 8</name>
    <dbReference type="NCBI Taxonomy" id="1136413"/>
    <lineage>
        <taxon>Bacteria</taxon>
        <taxon>environmental samples</taxon>
    </lineage>
</organism>
<protein>
    <recommendedName>
        <fullName evidence="2">Phosphoribosylformylglycinamidine synthase</fullName>
    </recommendedName>
</protein>
<reference evidence="1" key="1">
    <citation type="submission" date="2015-10" db="EMBL/GenBank/DDBJ databases">
        <title>Biosynthesis of SCL-MCL polyhydroxyalkanoates by metagenomic clones in Pseudomonas putida.</title>
        <authorList>
            <person name="Cheng J."/>
            <person name="Charles T.C."/>
        </authorList>
    </citation>
    <scope>NUCLEOTIDE SEQUENCE</scope>
</reference>
<dbReference type="EMBL" id="KT944260">
    <property type="protein sequence ID" value="ALV86383.1"/>
    <property type="molecule type" value="Genomic_DNA"/>
</dbReference>
<evidence type="ECO:0008006" key="2">
    <source>
        <dbReference type="Google" id="ProtNLM"/>
    </source>
</evidence>
<dbReference type="AlphaFoldDB" id="A0A0U3UHI4"/>
<sequence length="25" mass="2862">MTTAAGRFTVLMPHPERVFRNVLMS</sequence>
<name>A0A0U3UHI4_9BACT</name>